<reference evidence="2" key="1">
    <citation type="submission" date="2019-08" db="EMBL/GenBank/DDBJ databases">
        <authorList>
            <person name="Kucharzyk K."/>
            <person name="Murdoch R.W."/>
            <person name="Higgins S."/>
            <person name="Loffler F."/>
        </authorList>
    </citation>
    <scope>NUCLEOTIDE SEQUENCE</scope>
</reference>
<gene>
    <name evidence="2" type="ORF">SDC9_162611</name>
</gene>
<accession>A0A645FLK1</accession>
<comment type="caution">
    <text evidence="2">The sequence shown here is derived from an EMBL/GenBank/DDBJ whole genome shotgun (WGS) entry which is preliminary data.</text>
</comment>
<sequence>MIQAAEREGVPLLREENLEKMIEKKMNIVENFVPKLVMSIGGSHANMGNDDEILTLSGGLHLPSGRENAGDGIIGRALSAGYPVFHFLNLHDLSLKYGIPYNSSPSKEMASQKSWFFSLLGVFLGGWVLFSHRRWMLFCGKKNGGEEK</sequence>
<evidence type="ECO:0000313" key="2">
    <source>
        <dbReference type="EMBL" id="MPN15281.1"/>
    </source>
</evidence>
<feature type="transmembrane region" description="Helical" evidence="1">
    <location>
        <begin position="114"/>
        <end position="132"/>
    </location>
</feature>
<keyword evidence="1" id="KW-0472">Membrane</keyword>
<organism evidence="2">
    <name type="scientific">bioreactor metagenome</name>
    <dbReference type="NCBI Taxonomy" id="1076179"/>
    <lineage>
        <taxon>unclassified sequences</taxon>
        <taxon>metagenomes</taxon>
        <taxon>ecological metagenomes</taxon>
    </lineage>
</organism>
<protein>
    <submittedName>
        <fullName evidence="2">Uncharacterized protein</fullName>
    </submittedName>
</protein>
<proteinExistence type="predicted"/>
<dbReference type="AlphaFoldDB" id="A0A645FLK1"/>
<evidence type="ECO:0000256" key="1">
    <source>
        <dbReference type="SAM" id="Phobius"/>
    </source>
</evidence>
<keyword evidence="1" id="KW-0812">Transmembrane</keyword>
<dbReference type="EMBL" id="VSSQ01062006">
    <property type="protein sequence ID" value="MPN15281.1"/>
    <property type="molecule type" value="Genomic_DNA"/>
</dbReference>
<keyword evidence="1" id="KW-1133">Transmembrane helix</keyword>
<name>A0A645FLK1_9ZZZZ</name>